<dbReference type="PANTHER" id="PTHR43847">
    <property type="entry name" value="BLL3993 PROTEIN"/>
    <property type="match status" value="1"/>
</dbReference>
<comment type="caution">
    <text evidence="6">The sequence shown here is derived from an EMBL/GenBank/DDBJ whole genome shotgun (WGS) entry which is preliminary data.</text>
</comment>
<evidence type="ECO:0000256" key="3">
    <source>
        <dbReference type="ARBA" id="ARBA00022989"/>
    </source>
</evidence>
<evidence type="ECO:0000256" key="1">
    <source>
        <dbReference type="ARBA" id="ARBA00004127"/>
    </source>
</evidence>
<proteinExistence type="predicted"/>
<dbReference type="InterPro" id="IPR052527">
    <property type="entry name" value="Metal_cation-efflux_comp"/>
</dbReference>
<evidence type="ECO:0000256" key="5">
    <source>
        <dbReference type="SAM" id="Phobius"/>
    </source>
</evidence>
<dbReference type="AlphaFoldDB" id="A0A1J5QTA6"/>
<feature type="transmembrane region" description="Helical" evidence="5">
    <location>
        <begin position="90"/>
        <end position="121"/>
    </location>
</feature>
<dbReference type="InterPro" id="IPR007318">
    <property type="entry name" value="Phopholipid_MeTrfase"/>
</dbReference>
<evidence type="ECO:0008006" key="7">
    <source>
        <dbReference type="Google" id="ProtNLM"/>
    </source>
</evidence>
<accession>A0A1J5QTA6</accession>
<evidence type="ECO:0000313" key="6">
    <source>
        <dbReference type="EMBL" id="OIQ79141.1"/>
    </source>
</evidence>
<name>A0A1J5QTA6_9ZZZZ</name>
<feature type="transmembrane region" description="Helical" evidence="5">
    <location>
        <begin position="41"/>
        <end position="61"/>
    </location>
</feature>
<comment type="subcellular location">
    <subcellularLocation>
        <location evidence="1">Endomembrane system</location>
        <topology evidence="1">Multi-pass membrane protein</topology>
    </subcellularLocation>
</comment>
<dbReference type="PANTHER" id="PTHR43847:SF1">
    <property type="entry name" value="BLL3993 PROTEIN"/>
    <property type="match status" value="1"/>
</dbReference>
<dbReference type="EMBL" id="MLJW01001267">
    <property type="protein sequence ID" value="OIQ79141.1"/>
    <property type="molecule type" value="Genomic_DNA"/>
</dbReference>
<dbReference type="Pfam" id="PF04191">
    <property type="entry name" value="PEMT"/>
    <property type="match status" value="1"/>
</dbReference>
<dbReference type="GO" id="GO:0012505">
    <property type="term" value="C:endomembrane system"/>
    <property type="evidence" value="ECO:0007669"/>
    <property type="project" value="UniProtKB-SubCell"/>
</dbReference>
<sequence length="156" mass="16628">MHPHEDVVVARYLVTAQFGLIGLLVVVPGGSGWAVPSALRIACAVLVVAGVGIMGLGATSLGRGLTATPLPNQHAELRTGGLYRFVRHPIYTGLLLAATAFAVASGSLVRLVVLVLLIALLQGKARWEEVRLARRFDGYAAYAARTPRFIPVRVRH</sequence>
<reference evidence="6" key="1">
    <citation type="submission" date="2016-10" db="EMBL/GenBank/DDBJ databases">
        <title>Sequence of Gallionella enrichment culture.</title>
        <authorList>
            <person name="Poehlein A."/>
            <person name="Muehling M."/>
            <person name="Daniel R."/>
        </authorList>
    </citation>
    <scope>NUCLEOTIDE SEQUENCE</scope>
</reference>
<dbReference type="Gene3D" id="1.20.120.1630">
    <property type="match status" value="1"/>
</dbReference>
<evidence type="ECO:0000256" key="4">
    <source>
        <dbReference type="ARBA" id="ARBA00023136"/>
    </source>
</evidence>
<evidence type="ECO:0000256" key="2">
    <source>
        <dbReference type="ARBA" id="ARBA00022692"/>
    </source>
</evidence>
<protein>
    <recommendedName>
        <fullName evidence="7">Isoprenylcysteine carboxyl methyltransferase (ICMT) family protein</fullName>
    </recommendedName>
</protein>
<keyword evidence="2 5" id="KW-0812">Transmembrane</keyword>
<keyword evidence="4 5" id="KW-0472">Membrane</keyword>
<feature type="transmembrane region" description="Helical" evidence="5">
    <location>
        <begin position="12"/>
        <end position="34"/>
    </location>
</feature>
<organism evidence="6">
    <name type="scientific">mine drainage metagenome</name>
    <dbReference type="NCBI Taxonomy" id="410659"/>
    <lineage>
        <taxon>unclassified sequences</taxon>
        <taxon>metagenomes</taxon>
        <taxon>ecological metagenomes</taxon>
    </lineage>
</organism>
<keyword evidence="3 5" id="KW-1133">Transmembrane helix</keyword>
<gene>
    <name evidence="6" type="ORF">GALL_391260</name>
</gene>